<sequence>MSYNAASSSQPSTSKSMTSSFPDVPTSSLPAYAPPSYGDTTSSRRDEKSRGMMHQEGRPQDTMLESLRGYDTVIIVDDSQSMSWYGRWAEARAALMAFAEIAVQYDQDGIEIRFFNSPRVESHIISADQVARLFDSVEPSGATPLGNSLDTCIRPYIKDWKSANGRIWSRFTSSQRSPKPRNFLVITDGCPTDDPQDVIFRLSVKMDKLKMPQNQVGIQLVQIGDDAQATEFLQDLDNYVPTSPELRSGPQPDRDIVDTEPYRPGERLTEEKLVKVLVGGINKRIDRRDQQSRR</sequence>
<evidence type="ECO:0000313" key="4">
    <source>
        <dbReference type="Proteomes" id="UP001212997"/>
    </source>
</evidence>
<dbReference type="SUPFAM" id="SSF53300">
    <property type="entry name" value="vWA-like"/>
    <property type="match status" value="1"/>
</dbReference>
<feature type="region of interest" description="Disordered" evidence="1">
    <location>
        <begin position="243"/>
        <end position="264"/>
    </location>
</feature>
<evidence type="ECO:0000259" key="2">
    <source>
        <dbReference type="PROSITE" id="PS50234"/>
    </source>
</evidence>
<organism evidence="3 4">
    <name type="scientific">Meripilus lineatus</name>
    <dbReference type="NCBI Taxonomy" id="2056292"/>
    <lineage>
        <taxon>Eukaryota</taxon>
        <taxon>Fungi</taxon>
        <taxon>Dikarya</taxon>
        <taxon>Basidiomycota</taxon>
        <taxon>Agaricomycotina</taxon>
        <taxon>Agaricomycetes</taxon>
        <taxon>Polyporales</taxon>
        <taxon>Meripilaceae</taxon>
        <taxon>Meripilus</taxon>
    </lineage>
</organism>
<dbReference type="SMART" id="SM00327">
    <property type="entry name" value="VWA"/>
    <property type="match status" value="1"/>
</dbReference>
<gene>
    <name evidence="3" type="ORF">NLI96_g7639</name>
</gene>
<evidence type="ECO:0000256" key="1">
    <source>
        <dbReference type="SAM" id="MobiDB-lite"/>
    </source>
</evidence>
<keyword evidence="4" id="KW-1185">Reference proteome</keyword>
<evidence type="ECO:0000313" key="3">
    <source>
        <dbReference type="EMBL" id="KAJ3481466.1"/>
    </source>
</evidence>
<dbReference type="AlphaFoldDB" id="A0AAD5V0Z5"/>
<protein>
    <recommendedName>
        <fullName evidence="2">VWFA domain-containing protein</fullName>
    </recommendedName>
</protein>
<feature type="compositionally biased region" description="Basic and acidic residues" evidence="1">
    <location>
        <begin position="42"/>
        <end position="59"/>
    </location>
</feature>
<dbReference type="InterPro" id="IPR002035">
    <property type="entry name" value="VWF_A"/>
</dbReference>
<feature type="compositionally biased region" description="Low complexity" evidence="1">
    <location>
        <begin position="1"/>
        <end position="20"/>
    </location>
</feature>
<accession>A0AAD5V0Z5</accession>
<dbReference type="Proteomes" id="UP001212997">
    <property type="component" value="Unassembled WGS sequence"/>
</dbReference>
<dbReference type="EMBL" id="JANAWD010000320">
    <property type="protein sequence ID" value="KAJ3481466.1"/>
    <property type="molecule type" value="Genomic_DNA"/>
</dbReference>
<feature type="domain" description="VWFA" evidence="2">
    <location>
        <begin position="71"/>
        <end position="277"/>
    </location>
</feature>
<dbReference type="PROSITE" id="PS50234">
    <property type="entry name" value="VWFA"/>
    <property type="match status" value="1"/>
</dbReference>
<feature type="compositionally biased region" description="Basic and acidic residues" evidence="1">
    <location>
        <begin position="252"/>
        <end position="264"/>
    </location>
</feature>
<comment type="caution">
    <text evidence="3">The sequence shown here is derived from an EMBL/GenBank/DDBJ whole genome shotgun (WGS) entry which is preliminary data.</text>
</comment>
<dbReference type="Gene3D" id="3.40.50.410">
    <property type="entry name" value="von Willebrand factor, type A domain"/>
    <property type="match status" value="1"/>
</dbReference>
<dbReference type="PANTHER" id="PTHR34706">
    <property type="entry name" value="SLR1338 PROTEIN"/>
    <property type="match status" value="1"/>
</dbReference>
<name>A0AAD5V0Z5_9APHY</name>
<dbReference type="InterPro" id="IPR036465">
    <property type="entry name" value="vWFA_dom_sf"/>
</dbReference>
<feature type="region of interest" description="Disordered" evidence="1">
    <location>
        <begin position="1"/>
        <end position="63"/>
    </location>
</feature>
<proteinExistence type="predicted"/>
<reference evidence="3" key="1">
    <citation type="submission" date="2022-07" db="EMBL/GenBank/DDBJ databases">
        <title>Genome Sequence of Physisporinus lineatus.</title>
        <authorList>
            <person name="Buettner E."/>
        </authorList>
    </citation>
    <scope>NUCLEOTIDE SEQUENCE</scope>
    <source>
        <strain evidence="3">VT162</strain>
    </source>
</reference>
<dbReference type="PANTHER" id="PTHR34706:SF1">
    <property type="entry name" value="VWFA DOMAIN-CONTAINING PROTEIN"/>
    <property type="match status" value="1"/>
</dbReference>